<protein>
    <recommendedName>
        <fullName evidence="4">Tripartite-type tricarboxylate transporter, receptor component TctC</fullName>
    </recommendedName>
</protein>
<dbReference type="AlphaFoldDB" id="A0A1M6QXL3"/>
<gene>
    <name evidence="2" type="ORF">SAMN02745194_04536</name>
</gene>
<evidence type="ECO:0000256" key="1">
    <source>
        <dbReference type="SAM" id="MobiDB-lite"/>
    </source>
</evidence>
<name>A0A1M6QXL3_9PROT</name>
<dbReference type="EMBL" id="FQZF01000039">
    <property type="protein sequence ID" value="SHK24807.1"/>
    <property type="molecule type" value="Genomic_DNA"/>
</dbReference>
<accession>A0A1M6QXL3</accession>
<evidence type="ECO:0008006" key="4">
    <source>
        <dbReference type="Google" id="ProtNLM"/>
    </source>
</evidence>
<proteinExistence type="predicted"/>
<dbReference type="Proteomes" id="UP000184387">
    <property type="component" value="Unassembled WGS sequence"/>
</dbReference>
<evidence type="ECO:0000313" key="2">
    <source>
        <dbReference type="EMBL" id="SHK24807.1"/>
    </source>
</evidence>
<feature type="region of interest" description="Disordered" evidence="1">
    <location>
        <begin position="1"/>
        <end position="29"/>
    </location>
</feature>
<evidence type="ECO:0000313" key="3">
    <source>
        <dbReference type="Proteomes" id="UP000184387"/>
    </source>
</evidence>
<dbReference type="STRING" id="198092.SAMN02745194_04536"/>
<sequence>MPHSRPSGPAASGAMNTRQPPGAPRPAPLPCLGRRAAGLALLSLALPRAGMAQAQEGGTMLVPGPEDGGCARWAARASASLSRGLHRPGALRLTYLGGPDGVTAANRFATLDGAGGTHFLVLPGWTCHARLTGATRARFEPRAWMPLLVNWHGAILAGRGPLPGRGGAPLRVAIPSPDAPEAAALAALDLLGVPAQPVSGTPETAFAAGEADALILTGPDALARAQALGALPWYQLPWPGEAEAGEVPPFPSDSPVAKGVLAAAAGLQMRVALVMPLLTPADTVAAWRRAAARWPEEERGQPDTGQALTGPAAASAFALLSPSPDATLSYRSWLERRLGWRPT</sequence>
<keyword evidence="3" id="KW-1185">Reference proteome</keyword>
<organism evidence="2 3">
    <name type="scientific">Muricoccus roseus</name>
    <dbReference type="NCBI Taxonomy" id="198092"/>
    <lineage>
        <taxon>Bacteria</taxon>
        <taxon>Pseudomonadati</taxon>
        <taxon>Pseudomonadota</taxon>
        <taxon>Alphaproteobacteria</taxon>
        <taxon>Acetobacterales</taxon>
        <taxon>Roseomonadaceae</taxon>
        <taxon>Muricoccus</taxon>
    </lineage>
</organism>
<reference evidence="2 3" key="1">
    <citation type="submission" date="2016-11" db="EMBL/GenBank/DDBJ databases">
        <authorList>
            <person name="Jaros S."/>
            <person name="Januszkiewicz K."/>
            <person name="Wedrychowicz H."/>
        </authorList>
    </citation>
    <scope>NUCLEOTIDE SEQUENCE [LARGE SCALE GENOMIC DNA]</scope>
    <source>
        <strain evidence="2 3">DSM 14916</strain>
    </source>
</reference>